<dbReference type="EMBL" id="CADCUP010000034">
    <property type="protein sequence ID" value="CAA9375381.1"/>
    <property type="molecule type" value="Genomic_DNA"/>
</dbReference>
<feature type="compositionally biased region" description="Basic residues" evidence="1">
    <location>
        <begin position="64"/>
        <end position="78"/>
    </location>
</feature>
<dbReference type="AlphaFoldDB" id="A0A6J4N1W3"/>
<feature type="compositionally biased region" description="Basic residues" evidence="1">
    <location>
        <begin position="248"/>
        <end position="265"/>
    </location>
</feature>
<evidence type="ECO:0000313" key="2">
    <source>
        <dbReference type="EMBL" id="CAA9375381.1"/>
    </source>
</evidence>
<evidence type="ECO:0000256" key="1">
    <source>
        <dbReference type="SAM" id="MobiDB-lite"/>
    </source>
</evidence>
<feature type="compositionally biased region" description="Basic residues" evidence="1">
    <location>
        <begin position="231"/>
        <end position="240"/>
    </location>
</feature>
<feature type="compositionally biased region" description="Basic and acidic residues" evidence="1">
    <location>
        <begin position="177"/>
        <end position="189"/>
    </location>
</feature>
<accession>A0A6J4N1W3</accession>
<feature type="region of interest" description="Disordered" evidence="1">
    <location>
        <begin position="1"/>
        <end position="278"/>
    </location>
</feature>
<feature type="compositionally biased region" description="Basic and acidic residues" evidence="1">
    <location>
        <begin position="19"/>
        <end position="28"/>
    </location>
</feature>
<feature type="non-terminal residue" evidence="2">
    <location>
        <position position="1"/>
    </location>
</feature>
<organism evidence="2">
    <name type="scientific">uncultured Nocardioides sp</name>
    <dbReference type="NCBI Taxonomy" id="198441"/>
    <lineage>
        <taxon>Bacteria</taxon>
        <taxon>Bacillati</taxon>
        <taxon>Actinomycetota</taxon>
        <taxon>Actinomycetes</taxon>
        <taxon>Propionibacteriales</taxon>
        <taxon>Nocardioidaceae</taxon>
        <taxon>Nocardioides</taxon>
        <taxon>environmental samples</taxon>
    </lineage>
</organism>
<name>A0A6J4N1W3_9ACTN</name>
<feature type="non-terminal residue" evidence="2">
    <location>
        <position position="278"/>
    </location>
</feature>
<protein>
    <submittedName>
        <fullName evidence="2">Uncharacterized protein</fullName>
    </submittedName>
</protein>
<reference evidence="2" key="1">
    <citation type="submission" date="2020-02" db="EMBL/GenBank/DDBJ databases">
        <authorList>
            <person name="Meier V. D."/>
        </authorList>
    </citation>
    <scope>NUCLEOTIDE SEQUENCE</scope>
    <source>
        <strain evidence="2">AVDCRST_MAG06</strain>
    </source>
</reference>
<feature type="compositionally biased region" description="Basic residues" evidence="1">
    <location>
        <begin position="29"/>
        <end position="51"/>
    </location>
</feature>
<sequence length="278" mass="30342">EPARRGRPGPGAGATGSRDGARPDDRARQPARPRGRRPRRLRWRRGRRRRPGPGPGPGCPGRAGARRARGHPPGHARSRVGAVVAAASHRDPPRPARQPARRLDRGTLAGPSYGARPARRRPAAGPDAVADRPDDAASSPSPGDDHARPGRWWAGTPRARPRPGRPVTVAAHLLAARRPDHRVVRDVRRGARRPGPGARPHQPRRERRVGGARGRRRGPRARCAQGVEHPAHRHPRRPRRPHPDLRPRGVRRPRPPLRWSHRGRARSPGAPAAAAPGL</sequence>
<feature type="compositionally biased region" description="Low complexity" evidence="1">
    <location>
        <begin position="266"/>
        <end position="278"/>
    </location>
</feature>
<gene>
    <name evidence="2" type="ORF">AVDCRST_MAG06-452</name>
</gene>
<proteinExistence type="predicted"/>